<dbReference type="AlphaFoldDB" id="A0A143WS08"/>
<dbReference type="NCBIfam" id="TIGR00247">
    <property type="entry name" value="endolytic transglycosylase MltG"/>
    <property type="match status" value="1"/>
</dbReference>
<comment type="function">
    <text evidence="7">Functions as a peptidoglycan terminase that cleaves nascent peptidoglycan strands endolytically to terminate their elongation.</text>
</comment>
<dbReference type="FunFam" id="3.30.160.60:FF:000242">
    <property type="entry name" value="Endolytic murein transglycosylase"/>
    <property type="match status" value="1"/>
</dbReference>
<dbReference type="GO" id="GO:0005886">
    <property type="term" value="C:plasma membrane"/>
    <property type="evidence" value="ECO:0007669"/>
    <property type="project" value="UniProtKB-SubCell"/>
</dbReference>
<dbReference type="GO" id="GO:0008932">
    <property type="term" value="F:lytic endotransglycosylase activity"/>
    <property type="evidence" value="ECO:0007669"/>
    <property type="project" value="UniProtKB-UniRule"/>
</dbReference>
<proteinExistence type="inferred from homology"/>
<keyword evidence="7" id="KW-0997">Cell inner membrane</keyword>
<dbReference type="PANTHER" id="PTHR30518:SF2">
    <property type="entry name" value="ENDOLYTIC MUREIN TRANSGLYCOSYLASE"/>
    <property type="match status" value="1"/>
</dbReference>
<feature type="site" description="Important for catalytic activity" evidence="7">
    <location>
        <position position="218"/>
    </location>
</feature>
<evidence type="ECO:0000313" key="9">
    <source>
        <dbReference type="Proteomes" id="UP000095665"/>
    </source>
</evidence>
<evidence type="ECO:0000256" key="5">
    <source>
        <dbReference type="ARBA" id="ARBA00023239"/>
    </source>
</evidence>
<evidence type="ECO:0000256" key="3">
    <source>
        <dbReference type="ARBA" id="ARBA00022989"/>
    </source>
</evidence>
<dbReference type="Gene3D" id="3.30.160.60">
    <property type="entry name" value="Classic Zinc Finger"/>
    <property type="match status" value="2"/>
</dbReference>
<dbReference type="InterPro" id="IPR003770">
    <property type="entry name" value="MLTG-like"/>
</dbReference>
<keyword evidence="4 7" id="KW-0472">Membrane</keyword>
<dbReference type="EC" id="4.2.2.29" evidence="7"/>
<dbReference type="GO" id="GO:0009252">
    <property type="term" value="P:peptidoglycan biosynthetic process"/>
    <property type="evidence" value="ECO:0007669"/>
    <property type="project" value="UniProtKB-UniRule"/>
</dbReference>
<protein>
    <recommendedName>
        <fullName evidence="7">Endolytic murein transglycosylase</fullName>
        <ecNumber evidence="7">4.2.2.29</ecNumber>
    </recommendedName>
    <alternativeName>
        <fullName evidence="7">Peptidoglycan lytic transglycosylase</fullName>
    </alternativeName>
    <alternativeName>
        <fullName evidence="7">Peptidoglycan polymerization terminase</fullName>
    </alternativeName>
</protein>
<comment type="similarity">
    <text evidence="7">Belongs to the transglycosylase MltG family.</text>
</comment>
<keyword evidence="6 7" id="KW-0961">Cell wall biogenesis/degradation</keyword>
<dbReference type="RefSeq" id="WP_067498461.1">
    <property type="nucleotide sequence ID" value="NZ_LN999832.1"/>
</dbReference>
<keyword evidence="3 7" id="KW-1133">Transmembrane helix</keyword>
<dbReference type="PATRIC" id="fig|1070130.3.peg.780"/>
<evidence type="ECO:0000256" key="6">
    <source>
        <dbReference type="ARBA" id="ARBA00023316"/>
    </source>
</evidence>
<keyword evidence="5 7" id="KW-0456">Lyase</keyword>
<sequence>MMKIKLPFIITFLIIVVLNIGCLLQLKHFAEKPLPIKQEIIFTLPPGTSRDGLEKLLRQKDLTRHVRWLPWLMGLEFKLAPVKAGTYRIKPGMTVRDLLKLLVSGKEAQFTIRFVEGSTIKDCLGVLAQAPYLKHDLKNITPKALAEKWGYSMSSLLEGQFYPDTYLYTANTLDSTILKRASQRMKATLSEIWKRRDEGLPYTSPKALLTMASIVEKETGVKEERARIASVFINRLRAGMKLQTDPTVIYGLGDNYRGVITRQDLIKPTPYNTYIITGLPPTPISIPSQASLEAAAHPEKSTYLYFVADGCGSHVFSTNLVHHNHAVQQYRQQKNEKEKHE</sequence>
<evidence type="ECO:0000313" key="8">
    <source>
        <dbReference type="EMBL" id="CUX96307.1"/>
    </source>
</evidence>
<comment type="catalytic activity">
    <reaction evidence="7">
        <text>a peptidoglycan chain = a peptidoglycan chain with N-acetyl-1,6-anhydromuramyl-[peptide] at the reducing end + a peptidoglycan chain with N-acetylglucosamine at the non-reducing end.</text>
        <dbReference type="EC" id="4.2.2.29"/>
    </reaction>
</comment>
<evidence type="ECO:0000256" key="7">
    <source>
        <dbReference type="HAMAP-Rule" id="MF_02065"/>
    </source>
</evidence>
<dbReference type="PANTHER" id="PTHR30518">
    <property type="entry name" value="ENDOLYTIC MUREIN TRANSGLYCOSYLASE"/>
    <property type="match status" value="1"/>
</dbReference>
<keyword evidence="9" id="KW-1185">Reference proteome</keyword>
<dbReference type="STRING" id="1070130.FVIR_GE00467"/>
<keyword evidence="1 7" id="KW-1003">Cell membrane</keyword>
<dbReference type="EMBL" id="LN999832">
    <property type="protein sequence ID" value="CUX96307.1"/>
    <property type="molecule type" value="Genomic_DNA"/>
</dbReference>
<keyword evidence="2 7" id="KW-0812">Transmembrane</keyword>
<dbReference type="HAMAP" id="MF_02065">
    <property type="entry name" value="MltG"/>
    <property type="match status" value="1"/>
</dbReference>
<dbReference type="Proteomes" id="UP000095665">
    <property type="component" value="Chromosome I"/>
</dbReference>
<feature type="transmembrane region" description="Helical" evidence="7">
    <location>
        <begin position="6"/>
        <end position="26"/>
    </location>
</feature>
<dbReference type="Pfam" id="PF02618">
    <property type="entry name" value="YceG"/>
    <property type="match status" value="1"/>
</dbReference>
<organism evidence="8 9">
    <name type="scientific">Candidatus Gullanella endobia</name>
    <dbReference type="NCBI Taxonomy" id="1070130"/>
    <lineage>
        <taxon>Bacteria</taxon>
        <taxon>Pseudomonadati</taxon>
        <taxon>Pseudomonadota</taxon>
        <taxon>Gammaproteobacteria</taxon>
        <taxon>Enterobacterales</taxon>
        <taxon>Enterobacteriaceae</taxon>
        <taxon>Candidatus Gullanella</taxon>
    </lineage>
</organism>
<dbReference type="KEGG" id="ged:FVIR_GE00467"/>
<evidence type="ECO:0000256" key="4">
    <source>
        <dbReference type="ARBA" id="ARBA00023136"/>
    </source>
</evidence>
<dbReference type="GO" id="GO:0071555">
    <property type="term" value="P:cell wall organization"/>
    <property type="evidence" value="ECO:0007669"/>
    <property type="project" value="UniProtKB-KW"/>
</dbReference>
<comment type="subcellular location">
    <subcellularLocation>
        <location evidence="7">Cell inner membrane</location>
        <topology evidence="7">Single-pass membrane protein</topology>
    </subcellularLocation>
</comment>
<reference evidence="9" key="1">
    <citation type="submission" date="2016-01" db="EMBL/GenBank/DDBJ databases">
        <authorList>
            <person name="Husnik F."/>
        </authorList>
    </citation>
    <scope>NUCLEOTIDE SEQUENCE [LARGE SCALE GENOMIC DNA]</scope>
</reference>
<evidence type="ECO:0000256" key="1">
    <source>
        <dbReference type="ARBA" id="ARBA00022475"/>
    </source>
</evidence>
<gene>
    <name evidence="8" type="primary">pabC</name>
    <name evidence="7" type="synonym">mltG</name>
    <name evidence="8" type="ORF">FVIR_GE00467</name>
</gene>
<name>A0A143WS08_9ENTR</name>
<evidence type="ECO:0000256" key="2">
    <source>
        <dbReference type="ARBA" id="ARBA00022692"/>
    </source>
</evidence>
<accession>A0A143WS08</accession>
<dbReference type="CDD" id="cd08010">
    <property type="entry name" value="MltG_like"/>
    <property type="match status" value="1"/>
</dbReference>